<dbReference type="AlphaFoldDB" id="A0A803LAL3"/>
<evidence type="ECO:0000256" key="5">
    <source>
        <dbReference type="SAM" id="MobiDB-lite"/>
    </source>
</evidence>
<evidence type="ECO:0000256" key="4">
    <source>
        <dbReference type="ARBA" id="ARBA00023288"/>
    </source>
</evidence>
<dbReference type="PANTHER" id="PTHR47985">
    <property type="entry name" value="OS07G0668900 PROTEIN"/>
    <property type="match status" value="1"/>
</dbReference>
<dbReference type="GO" id="GO:0005524">
    <property type="term" value="F:ATP binding"/>
    <property type="evidence" value="ECO:0007669"/>
    <property type="project" value="InterPro"/>
</dbReference>
<reference evidence="7" key="1">
    <citation type="journal article" date="2017" name="Nature">
        <title>The genome of Chenopodium quinoa.</title>
        <authorList>
            <person name="Jarvis D.E."/>
            <person name="Ho Y.S."/>
            <person name="Lightfoot D.J."/>
            <person name="Schmoeckel S.M."/>
            <person name="Li B."/>
            <person name="Borm T.J.A."/>
            <person name="Ohyanagi H."/>
            <person name="Mineta K."/>
            <person name="Michell C.T."/>
            <person name="Saber N."/>
            <person name="Kharbatia N.M."/>
            <person name="Rupper R.R."/>
            <person name="Sharp A.R."/>
            <person name="Dally N."/>
            <person name="Boughton B.A."/>
            <person name="Woo Y.H."/>
            <person name="Gao G."/>
            <person name="Schijlen E.G.W.M."/>
            <person name="Guo X."/>
            <person name="Momin A.A."/>
            <person name="Negrao S."/>
            <person name="Al-Babili S."/>
            <person name="Gehring C."/>
            <person name="Roessner U."/>
            <person name="Jung C."/>
            <person name="Murphy K."/>
            <person name="Arold S.T."/>
            <person name="Gojobori T."/>
            <person name="van der Linden C.G."/>
            <person name="van Loo E.N."/>
            <person name="Jellen E.N."/>
            <person name="Maughan P.J."/>
            <person name="Tester M."/>
        </authorList>
    </citation>
    <scope>NUCLEOTIDE SEQUENCE [LARGE SCALE GENOMIC DNA]</scope>
    <source>
        <strain evidence="7">cv. PI 614886</strain>
    </source>
</reference>
<dbReference type="GO" id="GO:0004674">
    <property type="term" value="F:protein serine/threonine kinase activity"/>
    <property type="evidence" value="ECO:0007669"/>
    <property type="project" value="UniProtKB-KW"/>
</dbReference>
<dbReference type="EnsemblPlants" id="AUR62008902-RA">
    <property type="protein sequence ID" value="AUR62008902-RA:cds"/>
    <property type="gene ID" value="AUR62008902"/>
</dbReference>
<dbReference type="InterPro" id="IPR000719">
    <property type="entry name" value="Prot_kinase_dom"/>
</dbReference>
<dbReference type="InterPro" id="IPR001245">
    <property type="entry name" value="Ser-Thr/Tyr_kinase_cat_dom"/>
</dbReference>
<feature type="region of interest" description="Disordered" evidence="5">
    <location>
        <begin position="338"/>
        <end position="383"/>
    </location>
</feature>
<protein>
    <recommendedName>
        <fullName evidence="6">Protein kinase domain-containing protein</fullName>
    </recommendedName>
</protein>
<keyword evidence="4" id="KW-0449">Lipoprotein</keyword>
<dbReference type="InterPro" id="IPR011009">
    <property type="entry name" value="Kinase-like_dom_sf"/>
</dbReference>
<evidence type="ECO:0000313" key="7">
    <source>
        <dbReference type="EnsemblPlants" id="AUR62008902-RA:cds"/>
    </source>
</evidence>
<accession>A0A803LAL3</accession>
<feature type="compositionally biased region" description="Polar residues" evidence="5">
    <location>
        <begin position="338"/>
        <end position="360"/>
    </location>
</feature>
<dbReference type="PROSITE" id="PS50011">
    <property type="entry name" value="PROTEIN_KINASE_DOM"/>
    <property type="match status" value="1"/>
</dbReference>
<dbReference type="PANTHER" id="PTHR47985:SF4">
    <property type="entry name" value="SERINE_THREONINE-PROTEIN KINASE PBL27"/>
    <property type="match status" value="1"/>
</dbReference>
<feature type="compositionally biased region" description="Basic and acidic residues" evidence="5">
    <location>
        <begin position="367"/>
        <end position="383"/>
    </location>
</feature>
<dbReference type="SUPFAM" id="SSF56112">
    <property type="entry name" value="Protein kinase-like (PK-like)"/>
    <property type="match status" value="2"/>
</dbReference>
<comment type="subcellular location">
    <subcellularLocation>
        <location evidence="1">Cell membrane</location>
        <topology evidence="1">Lipid-anchor</topology>
    </subcellularLocation>
</comment>
<dbReference type="Gramene" id="AUR62008902-RA">
    <property type="protein sequence ID" value="AUR62008902-RA:cds"/>
    <property type="gene ID" value="AUR62008902"/>
</dbReference>
<keyword evidence="2" id="KW-0418">Kinase</keyword>
<dbReference type="Gene3D" id="3.30.200.20">
    <property type="entry name" value="Phosphorylase Kinase, domain 1"/>
    <property type="match status" value="2"/>
</dbReference>
<proteinExistence type="predicted"/>
<organism evidence="7 8">
    <name type="scientific">Chenopodium quinoa</name>
    <name type="common">Quinoa</name>
    <dbReference type="NCBI Taxonomy" id="63459"/>
    <lineage>
        <taxon>Eukaryota</taxon>
        <taxon>Viridiplantae</taxon>
        <taxon>Streptophyta</taxon>
        <taxon>Embryophyta</taxon>
        <taxon>Tracheophyta</taxon>
        <taxon>Spermatophyta</taxon>
        <taxon>Magnoliopsida</taxon>
        <taxon>eudicotyledons</taxon>
        <taxon>Gunneridae</taxon>
        <taxon>Pentapetalae</taxon>
        <taxon>Caryophyllales</taxon>
        <taxon>Chenopodiaceae</taxon>
        <taxon>Chenopodioideae</taxon>
        <taxon>Atripliceae</taxon>
        <taxon>Chenopodium</taxon>
    </lineage>
</organism>
<keyword evidence="2" id="KW-0808">Transferase</keyword>
<sequence length="835" mass="94207">MQEEKHKEMSIGSYGSESMAFAAGRRFNDRSFDKSFKHPSGVFSHSDGNYNSNNNSAGNHNAGSYRSQGHGIERCFKLRGYPPGWNVWSNSNSSGSFIQGNNKRVAYLAQGGEIDSDQQLVTDDEVMTPQMAVAQCNKIMNMLVKQHHIQDPISDKRESSKDNSITGNDLFAEVSDLDNTITIPDGSTVIVTQTRNVKISDTITLRNVLYGLHMTKSVHLGDLRHSQYYLEVPQHIDGSNSSIENSNKLVVSHPCNALVALSRSDEAKLWHLSQRAFIAVTSEEQDPTSYLEASKNPNWVAAMAKELEALKANETWQMVRKLRIMSWYCCGLSFQRTNSQVRRPPSDSTLLPATNSQLADSSASSSENKEPNTTERANDDSAPTRKIHEFTFQQLLEATQRFSTECFMDERSFGPVYQGKLRDTGEIVAVELWDQNIRNESPEHKEFLRRLKILSFLNHPNVITLIGYCIEEDQRILVYEYLSLTSSLYRHLHEPYDHNDYTCTTTLIGIGSEGYHAPEYIATGRLTVKADVYSFGVVLLELVTGRKAKDISRPTKEQDLISWIVAIEHLDRNGSRGDSEFDVQAMMLNLLNHPNVINLTGYCTRGNDRFLVHEYLPLGSLDKHLHDRSSLHTPTLDWHTRTRIALGTANALEYLHNKANPPVIYRNLKPCNILLDNDYNAKLSDFSLSKFGPICDKEHVSVRVRGTFGYIAPEYVKRGFLSVKADVYNFGIVLLELLTGRRAVDIIRETKDQELSYWANRMVLKKSKKILELADPLLQGNFPSRSFYQTFAVAAMCLVENLTARPMMSDVVAAISYISSDCNLDNTNNSPLHEA</sequence>
<dbReference type="GO" id="GO:0005886">
    <property type="term" value="C:plasma membrane"/>
    <property type="evidence" value="ECO:0007669"/>
    <property type="project" value="UniProtKB-SubCell"/>
</dbReference>
<evidence type="ECO:0000256" key="1">
    <source>
        <dbReference type="ARBA" id="ARBA00004193"/>
    </source>
</evidence>
<dbReference type="Pfam" id="PF07714">
    <property type="entry name" value="PK_Tyr_Ser-Thr"/>
    <property type="match status" value="3"/>
</dbReference>
<keyword evidence="8" id="KW-1185">Reference proteome</keyword>
<evidence type="ECO:0000313" key="8">
    <source>
        <dbReference type="Proteomes" id="UP000596660"/>
    </source>
</evidence>
<dbReference type="Proteomes" id="UP000596660">
    <property type="component" value="Unplaced"/>
</dbReference>
<dbReference type="FunFam" id="1.10.510.10:FF:000051">
    <property type="entry name" value="Receptor-like serine/threonine-protein kinase ALE2"/>
    <property type="match status" value="1"/>
</dbReference>
<name>A0A803LAL3_CHEQI</name>
<evidence type="ECO:0000259" key="6">
    <source>
        <dbReference type="PROSITE" id="PS50011"/>
    </source>
</evidence>
<feature type="domain" description="Protein kinase" evidence="6">
    <location>
        <begin position="402"/>
        <end position="818"/>
    </location>
</feature>
<evidence type="ECO:0000256" key="2">
    <source>
        <dbReference type="ARBA" id="ARBA00022527"/>
    </source>
</evidence>
<dbReference type="Gene3D" id="1.10.510.10">
    <property type="entry name" value="Transferase(Phosphotransferase) domain 1"/>
    <property type="match status" value="2"/>
</dbReference>
<keyword evidence="2" id="KW-0723">Serine/threonine-protein kinase</keyword>
<evidence type="ECO:0000256" key="3">
    <source>
        <dbReference type="ARBA" id="ARBA00023136"/>
    </source>
</evidence>
<keyword evidence="3" id="KW-0472">Membrane</keyword>
<reference evidence="7" key="2">
    <citation type="submission" date="2021-03" db="UniProtKB">
        <authorList>
            <consortium name="EnsemblPlants"/>
        </authorList>
    </citation>
    <scope>IDENTIFICATION</scope>
</reference>